<protein>
    <submittedName>
        <fullName evidence="1">Uncharacterized protein</fullName>
    </submittedName>
</protein>
<dbReference type="Proteomes" id="UP001367508">
    <property type="component" value="Unassembled WGS sequence"/>
</dbReference>
<keyword evidence="2" id="KW-1185">Reference proteome</keyword>
<dbReference type="EMBL" id="JAYMYQ010000001">
    <property type="protein sequence ID" value="KAK7360128.1"/>
    <property type="molecule type" value="Genomic_DNA"/>
</dbReference>
<accession>A0AAN9MYS8</accession>
<reference evidence="1 2" key="1">
    <citation type="submission" date="2024-01" db="EMBL/GenBank/DDBJ databases">
        <title>The genomes of 5 underutilized Papilionoideae crops provide insights into root nodulation and disease resistanc.</title>
        <authorList>
            <person name="Jiang F."/>
        </authorList>
    </citation>
    <scope>NUCLEOTIDE SEQUENCE [LARGE SCALE GENOMIC DNA]</scope>
    <source>
        <strain evidence="1">LVBAO_FW01</strain>
        <tissue evidence="1">Leaves</tissue>
    </source>
</reference>
<dbReference type="AlphaFoldDB" id="A0AAN9MYS8"/>
<proteinExistence type="predicted"/>
<sequence>MWSHPSVLKGLYTLKELAKFLGSSPSNDYERHWRACKGTIEYILSLILQDLPLKVEDVDFDRRVFGMSIQEHDHVDDILAILLGADPSFAQPKKSLLTSSGVGDRVVVKSYSLSGNSNSIKQGSIEFYGHSSLNKINKSRGSQILQDLTNIHLTSSCSPSELGVCNP</sequence>
<comment type="caution">
    <text evidence="1">The sequence shown here is derived from an EMBL/GenBank/DDBJ whole genome shotgun (WGS) entry which is preliminary data.</text>
</comment>
<evidence type="ECO:0000313" key="2">
    <source>
        <dbReference type="Proteomes" id="UP001367508"/>
    </source>
</evidence>
<evidence type="ECO:0000313" key="1">
    <source>
        <dbReference type="EMBL" id="KAK7360128.1"/>
    </source>
</evidence>
<name>A0AAN9MYS8_CANGL</name>
<gene>
    <name evidence="1" type="ORF">VNO77_02106</name>
</gene>
<organism evidence="1 2">
    <name type="scientific">Canavalia gladiata</name>
    <name type="common">Sword bean</name>
    <name type="synonym">Dolichos gladiatus</name>
    <dbReference type="NCBI Taxonomy" id="3824"/>
    <lineage>
        <taxon>Eukaryota</taxon>
        <taxon>Viridiplantae</taxon>
        <taxon>Streptophyta</taxon>
        <taxon>Embryophyta</taxon>
        <taxon>Tracheophyta</taxon>
        <taxon>Spermatophyta</taxon>
        <taxon>Magnoliopsida</taxon>
        <taxon>eudicotyledons</taxon>
        <taxon>Gunneridae</taxon>
        <taxon>Pentapetalae</taxon>
        <taxon>rosids</taxon>
        <taxon>fabids</taxon>
        <taxon>Fabales</taxon>
        <taxon>Fabaceae</taxon>
        <taxon>Papilionoideae</taxon>
        <taxon>50 kb inversion clade</taxon>
        <taxon>NPAAA clade</taxon>
        <taxon>indigoferoid/millettioid clade</taxon>
        <taxon>Phaseoleae</taxon>
        <taxon>Canavalia</taxon>
    </lineage>
</organism>